<dbReference type="RefSeq" id="WP_113954500.1">
    <property type="nucleotide sequence ID" value="NZ_QNRT01000002.1"/>
</dbReference>
<evidence type="ECO:0000256" key="1">
    <source>
        <dbReference type="SAM" id="SignalP"/>
    </source>
</evidence>
<dbReference type="InterPro" id="IPR011990">
    <property type="entry name" value="TPR-like_helical_dom_sf"/>
</dbReference>
<reference evidence="2 3" key="1">
    <citation type="submission" date="2018-06" db="EMBL/GenBank/DDBJ databases">
        <title>Genomic Encyclopedia of Type Strains, Phase IV (KMG-IV): sequencing the most valuable type-strain genomes for metagenomic binning, comparative biology and taxonomic classification.</title>
        <authorList>
            <person name="Goeker M."/>
        </authorList>
    </citation>
    <scope>NUCLEOTIDE SEQUENCE [LARGE SCALE GENOMIC DNA]</scope>
    <source>
        <strain evidence="2 3">DSM 24032</strain>
    </source>
</reference>
<dbReference type="Proteomes" id="UP000253083">
    <property type="component" value="Unassembled WGS sequence"/>
</dbReference>
<dbReference type="SUPFAM" id="SSF48452">
    <property type="entry name" value="TPR-like"/>
    <property type="match status" value="1"/>
</dbReference>
<gene>
    <name evidence="2" type="ORF">DFR28_1021190</name>
</gene>
<protein>
    <recommendedName>
        <fullName evidence="4">Tetratricopeptide repeat protein</fullName>
    </recommendedName>
</protein>
<dbReference type="EMBL" id="QNRT01000002">
    <property type="protein sequence ID" value="RBP51757.1"/>
    <property type="molecule type" value="Genomic_DNA"/>
</dbReference>
<evidence type="ECO:0000313" key="3">
    <source>
        <dbReference type="Proteomes" id="UP000253083"/>
    </source>
</evidence>
<dbReference type="AlphaFoldDB" id="A0A395JPN0"/>
<comment type="caution">
    <text evidence="2">The sequence shown here is derived from an EMBL/GenBank/DDBJ whole genome shotgun (WGS) entry which is preliminary data.</text>
</comment>
<organism evidence="2 3">
    <name type="scientific">Arenicella xantha</name>
    <dbReference type="NCBI Taxonomy" id="644221"/>
    <lineage>
        <taxon>Bacteria</taxon>
        <taxon>Pseudomonadati</taxon>
        <taxon>Pseudomonadota</taxon>
        <taxon>Gammaproteobacteria</taxon>
        <taxon>Arenicellales</taxon>
        <taxon>Arenicellaceae</taxon>
        <taxon>Arenicella</taxon>
    </lineage>
</organism>
<keyword evidence="3" id="KW-1185">Reference proteome</keyword>
<accession>A0A395JPN0</accession>
<dbReference type="InParanoid" id="A0A395JPN0"/>
<sequence>MTLTYFKHRIINLTVLAVAALLTSSASARQIENWKLYEQLGQNFAAYHNARDVESMDGLIDIKAFSKKVAATVFDDERDRRDYAAGLQKGFKDTSFSKQLFVESIPAEFNTVYLGLKDSRYPILRVDHANGGSEYIKLFARLDGRGRLRINDFYTGSSGRLTSVSMGAVSQLMLRPSESIIKRLFGKVDVDKALIGQFVELGKLRAEGKLLEAYEIVVALPDTLRHRVEMLHLSISLAGFLDDDLYREELALLAQHHGDDPGLAFLLIDHYFYEQQWDKAIKATTTSRDYWLDDGSFNLIFSQLFFESGDLQQSVMYARRALEVEPDYEDGYWNVVDKLSRSGDFNGVVNALDVLVDNYGYEFTDEYFASEPLYQTLLESKLFREWASHNIVSSAD</sequence>
<dbReference type="Gene3D" id="1.25.40.10">
    <property type="entry name" value="Tetratricopeptide repeat domain"/>
    <property type="match status" value="1"/>
</dbReference>
<proteinExistence type="predicted"/>
<evidence type="ECO:0000313" key="2">
    <source>
        <dbReference type="EMBL" id="RBP51757.1"/>
    </source>
</evidence>
<dbReference type="OrthoDB" id="5703399at2"/>
<evidence type="ECO:0008006" key="4">
    <source>
        <dbReference type="Google" id="ProtNLM"/>
    </source>
</evidence>
<feature type="chain" id="PRO_5017269978" description="Tetratricopeptide repeat protein" evidence="1">
    <location>
        <begin position="29"/>
        <end position="396"/>
    </location>
</feature>
<feature type="signal peptide" evidence="1">
    <location>
        <begin position="1"/>
        <end position="28"/>
    </location>
</feature>
<name>A0A395JPN0_9GAMM</name>
<keyword evidence="1" id="KW-0732">Signal</keyword>